<protein>
    <submittedName>
        <fullName evidence="1">Uncharacterized protein</fullName>
    </submittedName>
</protein>
<comment type="caution">
    <text evidence="1">The sequence shown here is derived from an EMBL/GenBank/DDBJ whole genome shotgun (WGS) entry which is preliminary data.</text>
</comment>
<evidence type="ECO:0000313" key="1">
    <source>
        <dbReference type="EMBL" id="KAK8878417.1"/>
    </source>
</evidence>
<reference evidence="1 2" key="1">
    <citation type="submission" date="2024-04" db="EMBL/GenBank/DDBJ databases">
        <title>Tritrichomonas musculus Genome.</title>
        <authorList>
            <person name="Alves-Ferreira E."/>
            <person name="Grigg M."/>
            <person name="Lorenzi H."/>
            <person name="Galac M."/>
        </authorList>
    </citation>
    <scope>NUCLEOTIDE SEQUENCE [LARGE SCALE GENOMIC DNA]</scope>
    <source>
        <strain evidence="1 2">EAF2021</strain>
    </source>
</reference>
<name>A0ABR2JL79_9EUKA</name>
<organism evidence="1 2">
    <name type="scientific">Tritrichomonas musculus</name>
    <dbReference type="NCBI Taxonomy" id="1915356"/>
    <lineage>
        <taxon>Eukaryota</taxon>
        <taxon>Metamonada</taxon>
        <taxon>Parabasalia</taxon>
        <taxon>Tritrichomonadida</taxon>
        <taxon>Tritrichomonadidae</taxon>
        <taxon>Tritrichomonas</taxon>
    </lineage>
</organism>
<dbReference type="EMBL" id="JAPFFF010000011">
    <property type="protein sequence ID" value="KAK8878417.1"/>
    <property type="molecule type" value="Genomic_DNA"/>
</dbReference>
<gene>
    <name evidence="1" type="ORF">M9Y10_005190</name>
</gene>
<accession>A0ABR2JL79</accession>
<proteinExistence type="predicted"/>
<evidence type="ECO:0000313" key="2">
    <source>
        <dbReference type="Proteomes" id="UP001470230"/>
    </source>
</evidence>
<dbReference type="Proteomes" id="UP001470230">
    <property type="component" value="Unassembled WGS sequence"/>
</dbReference>
<keyword evidence="2" id="KW-1185">Reference proteome</keyword>
<sequence length="164" mass="19082">MDLLNHDASESQYQRKLKELSDFKTNDVLDLANLKEDQANEVCLEVIPDFINGITVLANEECINMRDYGILEDIVQLLHGLYIHFFETERNPIEKKIQEMQENMFNSLRDGYTKLGYDTSIVLDDGSLLVTNRDKWKNYFPYLLVGKEEIELKIKSPNSNQTSQ</sequence>